<evidence type="ECO:0000256" key="9">
    <source>
        <dbReference type="PIRSR" id="PIRSR036421-3"/>
    </source>
</evidence>
<dbReference type="InterPro" id="IPR015943">
    <property type="entry name" value="WD40/YVTN_repeat-like_dom_sf"/>
</dbReference>
<accession>A0A432FZG7</accession>
<evidence type="ECO:0000256" key="10">
    <source>
        <dbReference type="SAM" id="MobiDB-lite"/>
    </source>
</evidence>
<dbReference type="Gene3D" id="2.120.10.60">
    <property type="entry name" value="Tricorn protease N-terminal domain"/>
    <property type="match status" value="1"/>
</dbReference>
<dbReference type="GO" id="GO:0005737">
    <property type="term" value="C:cytoplasm"/>
    <property type="evidence" value="ECO:0007669"/>
    <property type="project" value="UniProtKB-SubCell"/>
</dbReference>
<comment type="function">
    <text evidence="7">Degrades oligopeptides.</text>
</comment>
<dbReference type="Gene3D" id="2.130.10.10">
    <property type="entry name" value="YVTN repeat-like/Quinoprotein amine dehydrogenase"/>
    <property type="match status" value="1"/>
</dbReference>
<feature type="region of interest" description="Disordered" evidence="10">
    <location>
        <begin position="554"/>
        <end position="593"/>
    </location>
</feature>
<evidence type="ECO:0000313" key="12">
    <source>
        <dbReference type="EMBL" id="RTZ76571.1"/>
    </source>
</evidence>
<evidence type="ECO:0000256" key="5">
    <source>
        <dbReference type="ARBA" id="ARBA00022801"/>
    </source>
</evidence>
<dbReference type="InterPro" id="IPR029045">
    <property type="entry name" value="ClpP/crotonase-like_dom_sf"/>
</dbReference>
<reference evidence="12 13" key="1">
    <citation type="submission" date="2018-06" db="EMBL/GenBank/DDBJ databases">
        <title>Combined omics and stable isotope probing to characterize newly discovered Mariana Back-Arc vent microbial communities.</title>
        <authorList>
            <person name="Trembath-Reichert E."/>
            <person name="Huber J.A."/>
        </authorList>
    </citation>
    <scope>NUCLEOTIDE SEQUENCE [LARGE SCALE GENOMIC DNA]</scope>
    <source>
        <strain evidence="12">MAG 63_1</strain>
    </source>
</reference>
<dbReference type="SUPFAM" id="SSF69304">
    <property type="entry name" value="Tricorn protease N-terminal domain"/>
    <property type="match status" value="1"/>
</dbReference>
<dbReference type="EMBL" id="QNZL01000311">
    <property type="protein sequence ID" value="RTZ76571.1"/>
    <property type="molecule type" value="Genomic_DNA"/>
</dbReference>
<dbReference type="SUPFAM" id="SSF50156">
    <property type="entry name" value="PDZ domain-like"/>
    <property type="match status" value="1"/>
</dbReference>
<dbReference type="GO" id="GO:0006508">
    <property type="term" value="P:proteolysis"/>
    <property type="evidence" value="ECO:0007669"/>
    <property type="project" value="UniProtKB-UniRule"/>
</dbReference>
<dbReference type="SUPFAM" id="SSF82171">
    <property type="entry name" value="DPP6 N-terminal domain-like"/>
    <property type="match status" value="1"/>
</dbReference>
<dbReference type="Gene3D" id="2.30.42.10">
    <property type="match status" value="1"/>
</dbReference>
<comment type="similarity">
    <text evidence="2 7">Belongs to the peptidase S41B family.</text>
</comment>
<proteinExistence type="inferred from homology"/>
<evidence type="ECO:0000256" key="7">
    <source>
        <dbReference type="PIRNR" id="PIRNR036421"/>
    </source>
</evidence>
<name>A0A432FZG7_9DELT</name>
<dbReference type="EC" id="3.4.21.-" evidence="7"/>
<dbReference type="InterPro" id="IPR005151">
    <property type="entry name" value="Tail-specific_protease"/>
</dbReference>
<keyword evidence="3 7" id="KW-0963">Cytoplasm</keyword>
<dbReference type="Pfam" id="PF26550">
    <property type="entry name" value="Tricorn_2nd"/>
    <property type="match status" value="1"/>
</dbReference>
<comment type="subcellular location">
    <subcellularLocation>
        <location evidence="1 7">Cytoplasm</location>
    </subcellularLocation>
</comment>
<dbReference type="InterPro" id="IPR029414">
    <property type="entry name" value="Tricorn_PDZ"/>
</dbReference>
<evidence type="ECO:0000256" key="4">
    <source>
        <dbReference type="ARBA" id="ARBA00022670"/>
    </source>
</evidence>
<dbReference type="CDD" id="cd07562">
    <property type="entry name" value="Peptidase_S41_TRI"/>
    <property type="match status" value="1"/>
</dbReference>
<comment type="caution">
    <text evidence="12">The sequence shown here is derived from an EMBL/GenBank/DDBJ whole genome shotgun (WGS) entry which is preliminary data.</text>
</comment>
<keyword evidence="5 7" id="KW-0378">Hydrolase</keyword>
<feature type="site" description="Transition state stabilizer; via amide nitrogen" evidence="9">
    <location>
        <position position="1043"/>
    </location>
</feature>
<feature type="active site" description="Nucleophile" evidence="8">
    <location>
        <position position="1042"/>
    </location>
</feature>
<dbReference type="InterPro" id="IPR036034">
    <property type="entry name" value="PDZ_sf"/>
</dbReference>
<dbReference type="InterPro" id="IPR028204">
    <property type="entry name" value="Tricorn_C1"/>
</dbReference>
<dbReference type="GO" id="GO:0008236">
    <property type="term" value="F:serine-type peptidase activity"/>
    <property type="evidence" value="ECO:0007669"/>
    <property type="project" value="UniProtKB-UniRule"/>
</dbReference>
<dbReference type="SUPFAM" id="SSF52096">
    <property type="entry name" value="ClpP/crotonase"/>
    <property type="match status" value="1"/>
</dbReference>
<dbReference type="Pfam" id="PF03572">
    <property type="entry name" value="Peptidase_S41"/>
    <property type="match status" value="1"/>
</dbReference>
<feature type="active site" description="Charge relay system" evidence="8">
    <location>
        <position position="800"/>
    </location>
</feature>
<dbReference type="PIRSF" id="PIRSF036421">
    <property type="entry name" value="Tricorn_protease"/>
    <property type="match status" value="1"/>
</dbReference>
<keyword evidence="4 7" id="KW-0645">Protease</keyword>
<evidence type="ECO:0000256" key="6">
    <source>
        <dbReference type="ARBA" id="ARBA00022825"/>
    </source>
</evidence>
<dbReference type="Proteomes" id="UP000286801">
    <property type="component" value="Unassembled WGS sequence"/>
</dbReference>
<gene>
    <name evidence="12" type="ORF">DSY97_11750</name>
</gene>
<dbReference type="Gene3D" id="3.30.750.44">
    <property type="match status" value="1"/>
</dbReference>
<protein>
    <recommendedName>
        <fullName evidence="7">Tricorn protease homolog</fullName>
        <ecNumber evidence="7">3.4.21.-</ecNumber>
    </recommendedName>
</protein>
<dbReference type="Pfam" id="PF14685">
    <property type="entry name" value="PDZ_Tricorn"/>
    <property type="match status" value="1"/>
</dbReference>
<dbReference type="SMART" id="SM00245">
    <property type="entry name" value="TSPc"/>
    <property type="match status" value="1"/>
</dbReference>
<feature type="active site" description="Charge relay system" evidence="8">
    <location>
        <position position="1100"/>
    </location>
</feature>
<evidence type="ECO:0000259" key="11">
    <source>
        <dbReference type="SMART" id="SM00245"/>
    </source>
</evidence>
<dbReference type="AlphaFoldDB" id="A0A432FZG7"/>
<dbReference type="Pfam" id="PF14684">
    <property type="entry name" value="Tricorn_C1"/>
    <property type="match status" value="1"/>
</dbReference>
<dbReference type="PANTHER" id="PTHR43253">
    <property type="entry name" value="TRICORN PROTEASE HOMOLOG 2-RELATED"/>
    <property type="match status" value="1"/>
</dbReference>
<evidence type="ECO:0000256" key="3">
    <source>
        <dbReference type="ARBA" id="ARBA00022490"/>
    </source>
</evidence>
<dbReference type="Gene3D" id="3.90.226.10">
    <property type="entry name" value="2-enoyl-CoA Hydratase, Chain A, domain 1"/>
    <property type="match status" value="1"/>
</dbReference>
<organism evidence="12 13">
    <name type="scientific">SAR324 cluster bacterium</name>
    <dbReference type="NCBI Taxonomy" id="2024889"/>
    <lineage>
        <taxon>Bacteria</taxon>
        <taxon>Deltaproteobacteria</taxon>
        <taxon>SAR324 cluster</taxon>
    </lineage>
</organism>
<evidence type="ECO:0000256" key="1">
    <source>
        <dbReference type="ARBA" id="ARBA00004496"/>
    </source>
</evidence>
<keyword evidence="6 7" id="KW-0720">Serine protease</keyword>
<dbReference type="PANTHER" id="PTHR43253:SF1">
    <property type="entry name" value="TRICORN PROTEASE HOMOLOG 2-RELATED"/>
    <property type="match status" value="1"/>
</dbReference>
<evidence type="ECO:0000313" key="13">
    <source>
        <dbReference type="Proteomes" id="UP000286801"/>
    </source>
</evidence>
<sequence>MKSKTKFSKKLLPTLNGTGQGYFTQPTISNKQIIFVCENDLWQVPLEGGRAQRLTSSRSETHSPVYSPNGQWIACCTMEEGEHDVYLMESSGGPLQRLTWLNSVTHIVSWSHDGQYIWFRSTHQAVHSRGSDAWIFRVSINGGPVERLPYGPAMTVDLQVNGKKGVVLGRNTLSNSRWKRYRGGMAGEIWVDKNNSGNFKRLFRDLQGNPVSPFWLRERLWFVSDHEGVGNLFSCTPEGGRLRQETFQKEYYVRFPATDGKALIYHVGGELWTLDPEENSGPERETQIPIGWHSTKTRLQRRFFYGDEYWEETMIHPQGHEVALTARGKLFSMPFWEQAVRQHGIRDGVRYRMPCWLPNGKLAAISDAPLKKNKTKKLSAMEEQLDVFGSTPTEFPDCSHRLPPGRMQEIAVSPRFQHLALTTSRMELFLINAETGRISKLDDSKIREISDPVFSPDGRWLAYTKHLSLELTAIFLLDLKPSANGKRIKAKDPVQITQPVRYDFSPAFDPEGRWLYFLSSRIYNPIWDTVQTGTSFSRSMKPYLLTLKKDSPNPFEALPHAPGGQETGGTPAGDSSHETQDSNNSTTKQSKDSKKVALEIDLDGIAERIVEFPVSEGVYKQIIGLPNKVIFTEFPLSGALHDLEAEDNQDKDEGILWVYDFEKQEAETIAENVGIVQTSVPDESENSSRTMLYSSGDLLRALEAGVSVPEDTKTEKQHSRKSGWLDLRRIRISVQYQEEWAQMFQETWRLQKEFFWTEDLSGVDWKRVYQRYARLLPRIGSRSELSDLIWEMQGELGTSHAYEYGGDYPYSPRYPVGCLGADLVFDSKQKSWIFQKIYSGDIWKPNEHSPLAEPGVSVEEGERLLAVGGVPVDEHKTPGELLVHQAGQIVPLSVGQGTSKKKQVKGPKGQVSSVKNFEDDARQVLVKTLSGEQEVRYREWVRENIKTVDSLTGGRVGYLHIPDMSTHGIAEFHRGYLAQVDREGLIVDVRYNAGGMVSPLILEKLAHRHLGFDVPRWGTPESYPYHTLRGHLIVIANQFTGSDGDMFTTSFRQLQLGQLVGKRTWGGVIGIDGRYQLVDGTTTTQPQYSIWFHHAGWSVENHGVDPDIQVEDTPQSYINNEDPQLERTVKEMLRLLKEKPVLSVNYSPSPRRLLPE</sequence>
<feature type="domain" description="Tail specific protease" evidence="11">
    <location>
        <begin position="921"/>
        <end position="1111"/>
    </location>
</feature>
<evidence type="ECO:0000256" key="2">
    <source>
        <dbReference type="ARBA" id="ARBA00008524"/>
    </source>
</evidence>
<dbReference type="Pfam" id="PF26549">
    <property type="entry name" value="Tricorn_N"/>
    <property type="match status" value="1"/>
</dbReference>
<evidence type="ECO:0000256" key="8">
    <source>
        <dbReference type="PIRSR" id="PIRSR036421-1"/>
    </source>
</evidence>
<dbReference type="InterPro" id="IPR012393">
    <property type="entry name" value="Tricorn_protease"/>
</dbReference>